<protein>
    <submittedName>
        <fullName evidence="1">Uncharacterized protein</fullName>
    </submittedName>
</protein>
<accession>A0A383ACY2</accession>
<reference evidence="1" key="1">
    <citation type="submission" date="2018-05" db="EMBL/GenBank/DDBJ databases">
        <authorList>
            <person name="Lanie J.A."/>
            <person name="Ng W.-L."/>
            <person name="Kazmierczak K.M."/>
            <person name="Andrzejewski T.M."/>
            <person name="Davidsen T.M."/>
            <person name="Wayne K.J."/>
            <person name="Tettelin H."/>
            <person name="Glass J.I."/>
            <person name="Rusch D."/>
            <person name="Podicherti R."/>
            <person name="Tsui H.-C.T."/>
            <person name="Winkler M.E."/>
        </authorList>
    </citation>
    <scope>NUCLEOTIDE SEQUENCE</scope>
</reference>
<name>A0A383ACY2_9ZZZZ</name>
<dbReference type="AlphaFoldDB" id="A0A383ACY2"/>
<dbReference type="EMBL" id="UINC01191039">
    <property type="protein sequence ID" value="SVE05481.1"/>
    <property type="molecule type" value="Genomic_DNA"/>
</dbReference>
<feature type="non-terminal residue" evidence="1">
    <location>
        <position position="1"/>
    </location>
</feature>
<organism evidence="1">
    <name type="scientific">marine metagenome</name>
    <dbReference type="NCBI Taxonomy" id="408172"/>
    <lineage>
        <taxon>unclassified sequences</taxon>
        <taxon>metagenomes</taxon>
        <taxon>ecological metagenomes</taxon>
    </lineage>
</organism>
<sequence>IKPVVRAKFEQRHEIQSMAVWVIRAGCSVRQVRSSRGNQCCSLDIIDAGIIGLQAPDDNGRTSSDYSFVPKC</sequence>
<gene>
    <name evidence="1" type="ORF">METZ01_LOCUS458335</name>
</gene>
<proteinExistence type="predicted"/>
<evidence type="ECO:0000313" key="1">
    <source>
        <dbReference type="EMBL" id="SVE05481.1"/>
    </source>
</evidence>